<dbReference type="Proteomes" id="UP000829398">
    <property type="component" value="Chromosome 7"/>
</dbReference>
<name>A0ACB8JKU8_CITSI</name>
<evidence type="ECO:0000313" key="2">
    <source>
        <dbReference type="Proteomes" id="UP000829398"/>
    </source>
</evidence>
<comment type="caution">
    <text evidence="1">The sequence shown here is derived from an EMBL/GenBank/DDBJ whole genome shotgun (WGS) entry which is preliminary data.</text>
</comment>
<protein>
    <submittedName>
        <fullName evidence="1">Uncharacterized protein</fullName>
    </submittedName>
</protein>
<organism evidence="1 2">
    <name type="scientific">Citrus sinensis</name>
    <name type="common">Sweet orange</name>
    <name type="synonym">Citrus aurantium var. sinensis</name>
    <dbReference type="NCBI Taxonomy" id="2711"/>
    <lineage>
        <taxon>Eukaryota</taxon>
        <taxon>Viridiplantae</taxon>
        <taxon>Streptophyta</taxon>
        <taxon>Embryophyta</taxon>
        <taxon>Tracheophyta</taxon>
        <taxon>Spermatophyta</taxon>
        <taxon>Magnoliopsida</taxon>
        <taxon>eudicotyledons</taxon>
        <taxon>Gunneridae</taxon>
        <taxon>Pentapetalae</taxon>
        <taxon>rosids</taxon>
        <taxon>malvids</taxon>
        <taxon>Sapindales</taxon>
        <taxon>Rutaceae</taxon>
        <taxon>Aurantioideae</taxon>
        <taxon>Citrus</taxon>
    </lineage>
</organism>
<evidence type="ECO:0000313" key="1">
    <source>
        <dbReference type="EMBL" id="KAH9718452.1"/>
    </source>
</evidence>
<dbReference type="EMBL" id="CM039176">
    <property type="protein sequence ID" value="KAH9718452.1"/>
    <property type="molecule type" value="Genomic_DNA"/>
</dbReference>
<reference evidence="2" key="1">
    <citation type="journal article" date="2023" name="Hortic. Res.">
        <title>A chromosome-level phased genome enabling allele-level studies in sweet orange: a case study on citrus Huanglongbing tolerance.</title>
        <authorList>
            <person name="Wu B."/>
            <person name="Yu Q."/>
            <person name="Deng Z."/>
            <person name="Duan Y."/>
            <person name="Luo F."/>
            <person name="Gmitter F. Jr."/>
        </authorList>
    </citation>
    <scope>NUCLEOTIDE SEQUENCE [LARGE SCALE GENOMIC DNA]</scope>
    <source>
        <strain evidence="2">cv. Valencia</strain>
    </source>
</reference>
<keyword evidence="2" id="KW-1185">Reference proteome</keyword>
<proteinExistence type="predicted"/>
<accession>A0ACB8JKU8</accession>
<gene>
    <name evidence="1" type="ORF">KPL71_022237</name>
</gene>
<sequence>MVSTPTVKTPLSLDFETCVFKKEMISLTGHDEYIVRGERDLLKLLPDAFKGINHIGVIGWGSQGPAQAQFLGRSLGTLTSNVNLLNPLECVRRNLNKSLPPLTIYSSWPAREIFSFLKIDVLKSSETTLRAEHEMKPFPLPLVALRALNDFEVDERRKGF</sequence>